<dbReference type="CDD" id="cd14966">
    <property type="entry name" value="7tmD_STE3"/>
    <property type="match status" value="1"/>
</dbReference>
<reference evidence="12 13" key="1">
    <citation type="submission" date="2019-10" db="EMBL/GenBank/DDBJ databases">
        <authorList>
            <person name="Palmer J.M."/>
        </authorList>
    </citation>
    <scope>NUCLEOTIDE SEQUENCE [LARGE SCALE GENOMIC DNA]</scope>
    <source>
        <strain evidence="12 13">TWF694</strain>
    </source>
</reference>
<gene>
    <name evidence="12" type="primary">STE3</name>
    <name evidence="12" type="ORF">TWF694_006460</name>
</gene>
<keyword evidence="5 11" id="KW-1133">Transmembrane helix</keyword>
<evidence type="ECO:0000256" key="3">
    <source>
        <dbReference type="ARBA" id="ARBA00022507"/>
    </source>
</evidence>
<organism evidence="12 13">
    <name type="scientific">Orbilia ellipsospora</name>
    <dbReference type="NCBI Taxonomy" id="2528407"/>
    <lineage>
        <taxon>Eukaryota</taxon>
        <taxon>Fungi</taxon>
        <taxon>Dikarya</taxon>
        <taxon>Ascomycota</taxon>
        <taxon>Pezizomycotina</taxon>
        <taxon>Orbiliomycetes</taxon>
        <taxon>Orbiliales</taxon>
        <taxon>Orbiliaceae</taxon>
        <taxon>Orbilia</taxon>
    </lineage>
</organism>
<feature type="transmembrane region" description="Helical" evidence="11">
    <location>
        <begin position="77"/>
        <end position="100"/>
    </location>
</feature>
<evidence type="ECO:0000256" key="6">
    <source>
        <dbReference type="ARBA" id="ARBA00023040"/>
    </source>
</evidence>
<dbReference type="PANTHER" id="PTHR28097">
    <property type="entry name" value="PHEROMONE A FACTOR RECEPTOR"/>
    <property type="match status" value="1"/>
</dbReference>
<keyword evidence="13" id="KW-1185">Reference proteome</keyword>
<name>A0AAV9XRW7_9PEZI</name>
<evidence type="ECO:0000256" key="1">
    <source>
        <dbReference type="ARBA" id="ARBA00004141"/>
    </source>
</evidence>
<evidence type="ECO:0000256" key="4">
    <source>
        <dbReference type="ARBA" id="ARBA00022692"/>
    </source>
</evidence>
<evidence type="ECO:0000313" key="13">
    <source>
        <dbReference type="Proteomes" id="UP001365542"/>
    </source>
</evidence>
<keyword evidence="9" id="KW-0807">Transducer</keyword>
<dbReference type="Proteomes" id="UP001365542">
    <property type="component" value="Unassembled WGS sequence"/>
</dbReference>
<feature type="region of interest" description="Disordered" evidence="10">
    <location>
        <begin position="530"/>
        <end position="573"/>
    </location>
</feature>
<dbReference type="Pfam" id="PF02076">
    <property type="entry name" value="STE3"/>
    <property type="match status" value="1"/>
</dbReference>
<feature type="transmembrane region" description="Helical" evidence="11">
    <location>
        <begin position="215"/>
        <end position="235"/>
    </location>
</feature>
<keyword evidence="7 11" id="KW-0472">Membrane</keyword>
<feature type="region of interest" description="Disordered" evidence="10">
    <location>
        <begin position="479"/>
        <end position="504"/>
    </location>
</feature>
<evidence type="ECO:0000256" key="9">
    <source>
        <dbReference type="ARBA" id="ARBA00023224"/>
    </source>
</evidence>
<evidence type="ECO:0000256" key="7">
    <source>
        <dbReference type="ARBA" id="ARBA00023136"/>
    </source>
</evidence>
<dbReference type="GO" id="GO:0005886">
    <property type="term" value="C:plasma membrane"/>
    <property type="evidence" value="ECO:0007669"/>
    <property type="project" value="TreeGrafter"/>
</dbReference>
<feature type="transmembrane region" description="Helical" evidence="11">
    <location>
        <begin position="6"/>
        <end position="27"/>
    </location>
</feature>
<comment type="subcellular location">
    <subcellularLocation>
        <location evidence="1">Membrane</location>
        <topology evidence="1">Multi-pass membrane protein</topology>
    </subcellularLocation>
</comment>
<keyword evidence="4 11" id="KW-0812">Transmembrane</keyword>
<comment type="similarity">
    <text evidence="2">Belongs to the G-protein coupled receptor 4 family.</text>
</comment>
<evidence type="ECO:0000313" key="12">
    <source>
        <dbReference type="EMBL" id="KAK6542508.1"/>
    </source>
</evidence>
<feature type="transmembrane region" description="Helical" evidence="11">
    <location>
        <begin position="34"/>
        <end position="57"/>
    </location>
</feature>
<keyword evidence="6" id="KW-0297">G-protein coupled receptor</keyword>
<evidence type="ECO:0000256" key="10">
    <source>
        <dbReference type="SAM" id="MobiDB-lite"/>
    </source>
</evidence>
<dbReference type="GO" id="GO:0004932">
    <property type="term" value="F:mating-type factor pheromone receptor activity"/>
    <property type="evidence" value="ECO:0007669"/>
    <property type="project" value="InterPro"/>
</dbReference>
<comment type="caution">
    <text evidence="12">The sequence shown here is derived from an EMBL/GenBank/DDBJ whole genome shotgun (WGS) entry which is preliminary data.</text>
</comment>
<dbReference type="InterPro" id="IPR001499">
    <property type="entry name" value="GPCR_STE3"/>
</dbReference>
<dbReference type="EMBL" id="JAVHJO010000002">
    <property type="protein sequence ID" value="KAK6542508.1"/>
    <property type="molecule type" value="Genomic_DNA"/>
</dbReference>
<feature type="transmembrane region" description="Helical" evidence="11">
    <location>
        <begin position="121"/>
        <end position="141"/>
    </location>
</feature>
<dbReference type="GO" id="GO:0000750">
    <property type="term" value="P:pheromone-dependent signal transduction involved in conjugation with cellular fusion"/>
    <property type="evidence" value="ECO:0007669"/>
    <property type="project" value="TreeGrafter"/>
</dbReference>
<dbReference type="AlphaFoldDB" id="A0AAV9XRW7"/>
<dbReference type="PANTHER" id="PTHR28097:SF1">
    <property type="entry name" value="PHEROMONE A FACTOR RECEPTOR"/>
    <property type="match status" value="1"/>
</dbReference>
<keyword evidence="8 12" id="KW-0675">Receptor</keyword>
<feature type="transmembrane region" description="Helical" evidence="11">
    <location>
        <begin position="161"/>
        <end position="187"/>
    </location>
</feature>
<evidence type="ECO:0000256" key="5">
    <source>
        <dbReference type="ARBA" id="ARBA00022989"/>
    </source>
</evidence>
<evidence type="ECO:0000256" key="8">
    <source>
        <dbReference type="ARBA" id="ARBA00023170"/>
    </source>
</evidence>
<evidence type="ECO:0000256" key="11">
    <source>
        <dbReference type="SAM" id="Phobius"/>
    </source>
</evidence>
<proteinExistence type="inferred from homology"/>
<keyword evidence="3" id="KW-0589">Pheromone response</keyword>
<protein>
    <submittedName>
        <fullName evidence="12">A-factor receptor</fullName>
    </submittedName>
</protein>
<dbReference type="PRINTS" id="PR00899">
    <property type="entry name" value="GPCRSTE3"/>
</dbReference>
<evidence type="ECO:0000256" key="2">
    <source>
        <dbReference type="ARBA" id="ARBA00011085"/>
    </source>
</evidence>
<sequence length="573" mass="66135">MPITAEPIIFVICSVSAIILLIIPLMWQMRKTNIAAILLVFWLQTDILLCGIDAIIWPTWHSVITGWQGKGYCDFVAKWRVAAEFGAVNACVFCIMITIYRMFSGLSLYRETHQSKRLRTIYEWGIGGLFPVLLAGLHYVVQPSRYYLTPIFGCHPPIDNSWVSLIIVGWPVLFSTMSIVLVGGILLRVRVHMEERTIMGVYRSRSGLDAGFRRLYMMSCLFLLIYYPTNVYGFIEFCLSEMLPYSWSAVHADWWDTIYKLPDNPHFQYQRWVKIVASWILFWIFGQGEEAEQIYWQISCFFGVSRQVQQMVWKYKIIKRNMKNTWLPKLAKITPEWMEGQRQSIELPLGGIVRPPARPASGLSAFIKWCRDKIKGQGEIHLDSCSSVHGATTMTDDAPSENPLRLTFMERMKRAFRRIPRPKIHFEFSITWIRDSIYKAPSLLSLSRFRLSAAQLDPPFLSTFDSTTLEKIAQQAGHQVDAELRQSQSGTDLASPVRTEHTRTKEEYVITPSRPMNLILADFRERQRRAAGIINDEDPDEKKEKEEGDEDKEDNNKDKEDEVTVPGPVHKVD</sequence>
<accession>A0AAV9XRW7</accession>